<evidence type="ECO:0000256" key="4">
    <source>
        <dbReference type="ARBA" id="ARBA00012655"/>
    </source>
</evidence>
<comment type="pathway">
    <text evidence="2">Porphyrin-containing compound metabolism; protoporphyrin-IX biosynthesis; coproporphyrinogen-III from 5-aminolevulinate: step 2/4.</text>
</comment>
<dbReference type="CDD" id="cd06578">
    <property type="entry name" value="HemD"/>
    <property type="match status" value="1"/>
</dbReference>
<dbReference type="InterPro" id="IPR022417">
    <property type="entry name" value="Porphobilin_deaminase_N"/>
</dbReference>
<name>A0ABS1BHG2_9SPHI</name>
<keyword evidence="12" id="KW-1185">Reference proteome</keyword>
<dbReference type="Proteomes" id="UP000660024">
    <property type="component" value="Unassembled WGS sequence"/>
</dbReference>
<accession>A0ABS1BHG2</accession>
<dbReference type="PANTHER" id="PTHR11557">
    <property type="entry name" value="PORPHOBILINOGEN DEAMINASE"/>
    <property type="match status" value="1"/>
</dbReference>
<evidence type="ECO:0000259" key="9">
    <source>
        <dbReference type="Pfam" id="PF01379"/>
    </source>
</evidence>
<organism evidence="11 12">
    <name type="scientific">Pedobacter segetis</name>
    <dbReference type="NCBI Taxonomy" id="2793069"/>
    <lineage>
        <taxon>Bacteria</taxon>
        <taxon>Pseudomonadati</taxon>
        <taxon>Bacteroidota</taxon>
        <taxon>Sphingobacteriia</taxon>
        <taxon>Sphingobacteriales</taxon>
        <taxon>Sphingobacteriaceae</taxon>
        <taxon>Pedobacter</taxon>
    </lineage>
</organism>
<dbReference type="SUPFAM" id="SSF54782">
    <property type="entry name" value="Porphobilinogen deaminase (hydroxymethylbilane synthase), C-terminal domain"/>
    <property type="match status" value="1"/>
</dbReference>
<evidence type="ECO:0000259" key="10">
    <source>
        <dbReference type="Pfam" id="PF02602"/>
    </source>
</evidence>
<reference evidence="11 12" key="1">
    <citation type="submission" date="2020-12" db="EMBL/GenBank/DDBJ databases">
        <title>Bacterial novel species Pedobacter sp. SD-b isolated from soil.</title>
        <authorList>
            <person name="Jung H.-Y."/>
        </authorList>
    </citation>
    <scope>NUCLEOTIDE SEQUENCE [LARGE SCALE GENOMIC DNA]</scope>
    <source>
        <strain evidence="11 12">SD-b</strain>
    </source>
</reference>
<evidence type="ECO:0000313" key="12">
    <source>
        <dbReference type="Proteomes" id="UP000660024"/>
    </source>
</evidence>
<dbReference type="PANTHER" id="PTHR11557:SF0">
    <property type="entry name" value="PORPHOBILINOGEN DEAMINASE"/>
    <property type="match status" value="1"/>
</dbReference>
<dbReference type="SUPFAM" id="SSF53850">
    <property type="entry name" value="Periplasmic binding protein-like II"/>
    <property type="match status" value="1"/>
</dbReference>
<dbReference type="InterPro" id="IPR036803">
    <property type="entry name" value="Porphobilinogen_deaminase_C_sf"/>
</dbReference>
<comment type="function">
    <text evidence="1">Tetrapolymerization of the monopyrrole PBG into the hydroxymethylbilane pre-uroporphyrinogen in several discrete steps.</text>
</comment>
<proteinExistence type="inferred from homology"/>
<dbReference type="RefSeq" id="WP_200585081.1">
    <property type="nucleotide sequence ID" value="NZ_JAEHFY010000005.1"/>
</dbReference>
<evidence type="ECO:0000256" key="1">
    <source>
        <dbReference type="ARBA" id="ARBA00002869"/>
    </source>
</evidence>
<comment type="catalytic activity">
    <reaction evidence="7">
        <text>4 porphobilinogen + H2O = hydroxymethylbilane + 4 NH4(+)</text>
        <dbReference type="Rhea" id="RHEA:13185"/>
        <dbReference type="ChEBI" id="CHEBI:15377"/>
        <dbReference type="ChEBI" id="CHEBI:28938"/>
        <dbReference type="ChEBI" id="CHEBI:57845"/>
        <dbReference type="ChEBI" id="CHEBI:58126"/>
        <dbReference type="EC" id="2.5.1.61"/>
    </reaction>
</comment>
<comment type="caution">
    <text evidence="11">The sequence shown here is derived from an EMBL/GenBank/DDBJ whole genome shotgun (WGS) entry which is preliminary data.</text>
</comment>
<dbReference type="Pfam" id="PF02602">
    <property type="entry name" value="HEM4"/>
    <property type="match status" value="1"/>
</dbReference>
<evidence type="ECO:0000256" key="3">
    <source>
        <dbReference type="ARBA" id="ARBA00005638"/>
    </source>
</evidence>
<dbReference type="SUPFAM" id="SSF69618">
    <property type="entry name" value="HemD-like"/>
    <property type="match status" value="1"/>
</dbReference>
<dbReference type="InterPro" id="IPR000860">
    <property type="entry name" value="HemC"/>
</dbReference>
<evidence type="ECO:0000313" key="11">
    <source>
        <dbReference type="EMBL" id="MBK0382300.1"/>
    </source>
</evidence>
<dbReference type="EMBL" id="JAEHFY010000005">
    <property type="protein sequence ID" value="MBK0382300.1"/>
    <property type="molecule type" value="Genomic_DNA"/>
</dbReference>
<dbReference type="NCBIfam" id="TIGR00212">
    <property type="entry name" value="hemC"/>
    <property type="match status" value="1"/>
</dbReference>
<dbReference type="EC" id="2.5.1.61" evidence="4 8"/>
<evidence type="ECO:0000256" key="7">
    <source>
        <dbReference type="ARBA" id="ARBA00048169"/>
    </source>
</evidence>
<protein>
    <recommendedName>
        <fullName evidence="4 8">Hydroxymethylbilane synthase</fullName>
        <ecNumber evidence="4 8">2.5.1.61</ecNumber>
    </recommendedName>
</protein>
<keyword evidence="5 11" id="KW-0808">Transferase</keyword>
<dbReference type="InterPro" id="IPR003754">
    <property type="entry name" value="4pyrrol_synth_uPrphyn_synth"/>
</dbReference>
<dbReference type="Gene3D" id="3.40.190.10">
    <property type="entry name" value="Periplasmic binding protein-like II"/>
    <property type="match status" value="2"/>
</dbReference>
<evidence type="ECO:0000256" key="2">
    <source>
        <dbReference type="ARBA" id="ARBA00004735"/>
    </source>
</evidence>
<sequence>MERTITIGTRGSDLALWQANFVKAALAKININAQLKVIKTQGDNILNLRLDKLEGKGFFTKELEEQLLDGSIDLAVHSHKDLPTKNPEGLVIAAVSGRENPSEIILILKDCVDASKKLSVKHNGIVGTSSNRRQSQLHAIRPDLEFENLRGNVPTRIQKLRDEDYDAIIMAKAGAERLKIDLSEFYVEEIEPTAEMVPSPAQGVLAIQIRENDKELFDILQNLNDKEVAEKIGVERKVLNLFDGGCHMPLGCFCEKDEEGIFHAWTTKSIDQDEFPDRLYLTSNTTEGLAEKIVSKFDLANRKLPKTVFISRELSEHSYFRKALEKHKIKIEDRSLIRTVPTIHKLDSYIFKQVDWIFFSSKNGIEYFFELNPLLPKGIKFGVVGRGSEEALKQRGKKVDFIGESSDTEEISKEFAQIANGQTILFPLAKDSLRSIQKELAKDTKIIEVVIYETILEENVAQTYADVLVFTSPSNVEAYFEENLLEPNQQVVAIGKSTGKKFEEMGVKYILPASPDEIGLAEVVFGIDVL</sequence>
<keyword evidence="6" id="KW-0627">Porphyrin biosynthesis</keyword>
<dbReference type="PRINTS" id="PR00151">
    <property type="entry name" value="PORPHBDMNASE"/>
</dbReference>
<evidence type="ECO:0000256" key="5">
    <source>
        <dbReference type="ARBA" id="ARBA00022679"/>
    </source>
</evidence>
<feature type="domain" description="Tetrapyrrole biosynthesis uroporphyrinogen III synthase" evidence="10">
    <location>
        <begin position="321"/>
        <end position="519"/>
    </location>
</feature>
<feature type="domain" description="Porphobilinogen deaminase N-terminal" evidence="9">
    <location>
        <begin position="5"/>
        <end position="216"/>
    </location>
</feature>
<evidence type="ECO:0000256" key="8">
    <source>
        <dbReference type="NCBIfam" id="TIGR00212"/>
    </source>
</evidence>
<dbReference type="Gene3D" id="3.40.50.10090">
    <property type="match status" value="2"/>
</dbReference>
<evidence type="ECO:0000256" key="6">
    <source>
        <dbReference type="ARBA" id="ARBA00023244"/>
    </source>
</evidence>
<dbReference type="GO" id="GO:0004418">
    <property type="term" value="F:hydroxymethylbilane synthase activity"/>
    <property type="evidence" value="ECO:0007669"/>
    <property type="project" value="UniProtKB-EC"/>
</dbReference>
<dbReference type="InterPro" id="IPR036108">
    <property type="entry name" value="4pyrrol_syn_uPrphyn_synt_sf"/>
</dbReference>
<dbReference type="Pfam" id="PF01379">
    <property type="entry name" value="Porphobil_deam"/>
    <property type="match status" value="1"/>
</dbReference>
<gene>
    <name evidence="11" type="primary">hemC</name>
    <name evidence="11" type="ORF">I5M32_04940</name>
</gene>
<comment type="similarity">
    <text evidence="3">Belongs to the HMBS family.</text>
</comment>